<dbReference type="AlphaFoldDB" id="A0A4Q7Z3R4"/>
<dbReference type="PANTHER" id="PTHR38101:SF1">
    <property type="entry name" value="UPF0307 PROTEIN YJGA"/>
    <property type="match status" value="1"/>
</dbReference>
<organism evidence="5 6">
    <name type="scientific">Fluviicoccus keumensis</name>
    <dbReference type="NCBI Taxonomy" id="1435465"/>
    <lineage>
        <taxon>Bacteria</taxon>
        <taxon>Pseudomonadati</taxon>
        <taxon>Pseudomonadota</taxon>
        <taxon>Gammaproteobacteria</taxon>
        <taxon>Moraxellales</taxon>
        <taxon>Moraxellaceae</taxon>
        <taxon>Fluviicoccus</taxon>
    </lineage>
</organism>
<evidence type="ECO:0000256" key="4">
    <source>
        <dbReference type="ARBA" id="ARBA00022884"/>
    </source>
</evidence>
<dbReference type="CDD" id="cd16331">
    <property type="entry name" value="YjgA-like"/>
    <property type="match status" value="1"/>
</dbReference>
<keyword evidence="6" id="KW-1185">Reference proteome</keyword>
<evidence type="ECO:0000313" key="6">
    <source>
        <dbReference type="Proteomes" id="UP000292423"/>
    </source>
</evidence>
<evidence type="ECO:0000256" key="1">
    <source>
        <dbReference type="ARBA" id="ARBA00022490"/>
    </source>
</evidence>
<dbReference type="Gene3D" id="1.10.60.30">
    <property type="entry name" value="PSPTO4464-like domains"/>
    <property type="match status" value="2"/>
</dbReference>
<dbReference type="GO" id="GO:0005829">
    <property type="term" value="C:cytosol"/>
    <property type="evidence" value="ECO:0007669"/>
    <property type="project" value="TreeGrafter"/>
</dbReference>
<accession>A0A4Q7Z3R4</accession>
<dbReference type="OrthoDB" id="5293604at2"/>
<dbReference type="GO" id="GO:0019843">
    <property type="term" value="F:rRNA binding"/>
    <property type="evidence" value="ECO:0007669"/>
    <property type="project" value="UniProtKB-KW"/>
</dbReference>
<comment type="caution">
    <text evidence="5">The sequence shown here is derived from an EMBL/GenBank/DDBJ whole genome shotgun (WGS) entry which is preliminary data.</text>
</comment>
<dbReference type="Pfam" id="PF04751">
    <property type="entry name" value="DarP"/>
    <property type="match status" value="1"/>
</dbReference>
<keyword evidence="2" id="KW-0690">Ribosome biogenesis</keyword>
<evidence type="ECO:0000256" key="2">
    <source>
        <dbReference type="ARBA" id="ARBA00022517"/>
    </source>
</evidence>
<gene>
    <name evidence="5" type="ORF">EV700_1733</name>
</gene>
<dbReference type="GO" id="GO:0042254">
    <property type="term" value="P:ribosome biogenesis"/>
    <property type="evidence" value="ECO:0007669"/>
    <property type="project" value="UniProtKB-KW"/>
</dbReference>
<keyword evidence="4" id="KW-0694">RNA-binding</keyword>
<dbReference type="EMBL" id="SHKX01000012">
    <property type="protein sequence ID" value="RZU44930.1"/>
    <property type="molecule type" value="Genomic_DNA"/>
</dbReference>
<name>A0A4Q7Z3R4_9GAMM</name>
<sequence length="171" mass="19598">MRHSPAPEDDFDPDYISKSEQKRAMDRLQAIGEQLAALPQSQLKKLPLSETLMDAFKQLPSMKSHEAIRRHKQLIGKLMRHEDEAAILQALNRHQQPNLDKQIEILITRLLQHGDPAIADFVRNNQAAERHTLRQLVRAAAHSQETEPEQATRHRIRLATYLREVLTLSAG</sequence>
<evidence type="ECO:0000256" key="3">
    <source>
        <dbReference type="ARBA" id="ARBA00022730"/>
    </source>
</evidence>
<keyword evidence="3" id="KW-0699">rRNA-binding</keyword>
<dbReference type="NCBIfam" id="NF003593">
    <property type="entry name" value="PRK05255.1-1"/>
    <property type="match status" value="1"/>
</dbReference>
<dbReference type="SUPFAM" id="SSF158710">
    <property type="entry name" value="PSPTO4464-like"/>
    <property type="match status" value="1"/>
</dbReference>
<dbReference type="PANTHER" id="PTHR38101">
    <property type="entry name" value="UPF0307 PROTEIN YJGA"/>
    <property type="match status" value="1"/>
</dbReference>
<dbReference type="RefSeq" id="WP_130412787.1">
    <property type="nucleotide sequence ID" value="NZ_SHKX01000012.1"/>
</dbReference>
<protein>
    <submittedName>
        <fullName evidence="5">Ribosome-associated protein</fullName>
    </submittedName>
</protein>
<dbReference type="InterPro" id="IPR023153">
    <property type="entry name" value="DarP_sf"/>
</dbReference>
<evidence type="ECO:0000313" key="5">
    <source>
        <dbReference type="EMBL" id="RZU44930.1"/>
    </source>
</evidence>
<reference evidence="5 6" key="1">
    <citation type="submission" date="2019-02" db="EMBL/GenBank/DDBJ databases">
        <title>Genomic Encyclopedia of Type Strains, Phase IV (KMG-IV): sequencing the most valuable type-strain genomes for metagenomic binning, comparative biology and taxonomic classification.</title>
        <authorList>
            <person name="Goeker M."/>
        </authorList>
    </citation>
    <scope>NUCLEOTIDE SEQUENCE [LARGE SCALE GENOMIC DNA]</scope>
    <source>
        <strain evidence="5 6">DSM 105135</strain>
    </source>
</reference>
<dbReference type="PIRSF" id="PIRSF016183">
    <property type="entry name" value="UCP016183"/>
    <property type="match status" value="1"/>
</dbReference>
<proteinExistence type="predicted"/>
<dbReference type="Proteomes" id="UP000292423">
    <property type="component" value="Unassembled WGS sequence"/>
</dbReference>
<dbReference type="InterPro" id="IPR006839">
    <property type="entry name" value="DarP"/>
</dbReference>
<keyword evidence="1" id="KW-0963">Cytoplasm</keyword>